<proteinExistence type="predicted"/>
<reference evidence="1" key="1">
    <citation type="journal article" date="2023" name="G3 (Bethesda)">
        <title>A reference genome for the long-term kleptoplast-retaining sea slug Elysia crispata morphotype clarki.</title>
        <authorList>
            <person name="Eastman K.E."/>
            <person name="Pendleton A.L."/>
            <person name="Shaikh M.A."/>
            <person name="Suttiyut T."/>
            <person name="Ogas R."/>
            <person name="Tomko P."/>
            <person name="Gavelis G."/>
            <person name="Widhalm J.R."/>
            <person name="Wisecaver J.H."/>
        </authorList>
    </citation>
    <scope>NUCLEOTIDE SEQUENCE</scope>
    <source>
        <strain evidence="1">ECLA1</strain>
    </source>
</reference>
<accession>A0AAE1EC87</accession>
<sequence>MEIRLLVEKLCNSNTIHQYDELKEELLILHQPFFQCSLDNRDNMSERWVLLARSEHLNFVRKRQGAEALDLSLFHKRWHIAYNQTVERSWLVADVTVSHFEFDWRTYEMEKKDRYALAKPQVDRLLHLLVELDEDSLKYYLYKLTVFEEKVNGCQRFVIIDADCERAGTDTCNDVVVGDFQSREVLH</sequence>
<dbReference type="AlphaFoldDB" id="A0AAE1EC87"/>
<comment type="caution">
    <text evidence="1">The sequence shown here is derived from an EMBL/GenBank/DDBJ whole genome shotgun (WGS) entry which is preliminary data.</text>
</comment>
<dbReference type="Proteomes" id="UP001283361">
    <property type="component" value="Unassembled WGS sequence"/>
</dbReference>
<dbReference type="EMBL" id="JAWDGP010000252">
    <property type="protein sequence ID" value="KAK3802304.1"/>
    <property type="molecule type" value="Genomic_DNA"/>
</dbReference>
<organism evidence="1 2">
    <name type="scientific">Elysia crispata</name>
    <name type="common">lettuce slug</name>
    <dbReference type="NCBI Taxonomy" id="231223"/>
    <lineage>
        <taxon>Eukaryota</taxon>
        <taxon>Metazoa</taxon>
        <taxon>Spiralia</taxon>
        <taxon>Lophotrochozoa</taxon>
        <taxon>Mollusca</taxon>
        <taxon>Gastropoda</taxon>
        <taxon>Heterobranchia</taxon>
        <taxon>Euthyneura</taxon>
        <taxon>Panpulmonata</taxon>
        <taxon>Sacoglossa</taxon>
        <taxon>Placobranchoidea</taxon>
        <taxon>Plakobranchidae</taxon>
        <taxon>Elysia</taxon>
    </lineage>
</organism>
<gene>
    <name evidence="1" type="ORF">RRG08_066142</name>
</gene>
<evidence type="ECO:0000313" key="1">
    <source>
        <dbReference type="EMBL" id="KAK3802304.1"/>
    </source>
</evidence>
<keyword evidence="2" id="KW-1185">Reference proteome</keyword>
<name>A0AAE1EC87_9GAST</name>
<protein>
    <submittedName>
        <fullName evidence="1">Uncharacterized protein</fullName>
    </submittedName>
</protein>
<evidence type="ECO:0000313" key="2">
    <source>
        <dbReference type="Proteomes" id="UP001283361"/>
    </source>
</evidence>